<keyword evidence="1" id="KW-0732">Signal</keyword>
<dbReference type="RefSeq" id="WP_204286141.1">
    <property type="nucleotide sequence ID" value="NZ_BAABEJ010000002.1"/>
</dbReference>
<evidence type="ECO:0000313" key="2">
    <source>
        <dbReference type="EMBL" id="GIH33102.1"/>
    </source>
</evidence>
<reference evidence="2 3" key="1">
    <citation type="submission" date="2021-01" db="EMBL/GenBank/DDBJ databases">
        <title>Whole genome shotgun sequence of Microbispora amethystogenes NBRC 101907.</title>
        <authorList>
            <person name="Komaki H."/>
            <person name="Tamura T."/>
        </authorList>
    </citation>
    <scope>NUCLEOTIDE SEQUENCE [LARGE SCALE GENOMIC DNA]</scope>
    <source>
        <strain evidence="2 3">NBRC 101907</strain>
    </source>
</reference>
<feature type="signal peptide" evidence="1">
    <location>
        <begin position="1"/>
        <end position="35"/>
    </location>
</feature>
<comment type="caution">
    <text evidence="2">The sequence shown here is derived from an EMBL/GenBank/DDBJ whole genome shotgun (WGS) entry which is preliminary data.</text>
</comment>
<evidence type="ECO:0000313" key="3">
    <source>
        <dbReference type="Proteomes" id="UP000651728"/>
    </source>
</evidence>
<sequence length="197" mass="20886">MRLRPARSRPLRPRPVRTGLRLALATALATTLATAAACGGARGGASDGASDGDGIAAASTARSTAGATPSASASTDLREAQLKFAQCMREHGVDMPDPDASGRVQIRGRKGEEATTREAMRACEHFMKNAVGDRAGADDPRERDRMLKFAQCMREHGIDMADPKPGEGLLVKVKPGQEKTMEAAQKECEEFAPGERP</sequence>
<evidence type="ECO:0008006" key="4">
    <source>
        <dbReference type="Google" id="ProtNLM"/>
    </source>
</evidence>
<keyword evidence="3" id="KW-1185">Reference proteome</keyword>
<dbReference type="Proteomes" id="UP000651728">
    <property type="component" value="Unassembled WGS sequence"/>
</dbReference>
<organism evidence="2 3">
    <name type="scientific">Microbispora amethystogenes</name>
    <dbReference type="NCBI Taxonomy" id="1427754"/>
    <lineage>
        <taxon>Bacteria</taxon>
        <taxon>Bacillati</taxon>
        <taxon>Actinomycetota</taxon>
        <taxon>Actinomycetes</taxon>
        <taxon>Streptosporangiales</taxon>
        <taxon>Streptosporangiaceae</taxon>
        <taxon>Microbispora</taxon>
    </lineage>
</organism>
<dbReference type="EMBL" id="BOOB01000021">
    <property type="protein sequence ID" value="GIH33102.1"/>
    <property type="molecule type" value="Genomic_DNA"/>
</dbReference>
<feature type="chain" id="PRO_5046850066" description="Secreted protein" evidence="1">
    <location>
        <begin position="36"/>
        <end position="197"/>
    </location>
</feature>
<proteinExistence type="predicted"/>
<evidence type="ECO:0000256" key="1">
    <source>
        <dbReference type="SAM" id="SignalP"/>
    </source>
</evidence>
<protein>
    <recommendedName>
        <fullName evidence="4">Secreted protein</fullName>
    </recommendedName>
</protein>
<gene>
    <name evidence="2" type="ORF">Mam01_32660</name>
</gene>
<name>A0ABQ4FE46_9ACTN</name>
<accession>A0ABQ4FE46</accession>